<dbReference type="PANTHER" id="PTHR22765:SF434">
    <property type="entry name" value="GB|AAD18119.1-RELATED"/>
    <property type="match status" value="1"/>
</dbReference>
<evidence type="ECO:0000256" key="1">
    <source>
        <dbReference type="PROSITE-ProRule" id="PRU00175"/>
    </source>
</evidence>
<dbReference type="InterPro" id="IPR013083">
    <property type="entry name" value="Znf_RING/FYVE/PHD"/>
</dbReference>
<dbReference type="PROSITE" id="PS50089">
    <property type="entry name" value="ZF_RING_2"/>
    <property type="match status" value="1"/>
</dbReference>
<organism evidence="4 5">
    <name type="scientific">Ophiocordyceps camponoti-rufipedis</name>
    <dbReference type="NCBI Taxonomy" id="2004952"/>
    <lineage>
        <taxon>Eukaryota</taxon>
        <taxon>Fungi</taxon>
        <taxon>Dikarya</taxon>
        <taxon>Ascomycota</taxon>
        <taxon>Pezizomycotina</taxon>
        <taxon>Sordariomycetes</taxon>
        <taxon>Hypocreomycetidae</taxon>
        <taxon>Hypocreales</taxon>
        <taxon>Ophiocordycipitaceae</taxon>
        <taxon>Ophiocordyceps</taxon>
    </lineage>
</organism>
<reference evidence="4 5" key="1">
    <citation type="submission" date="2017-06" db="EMBL/GenBank/DDBJ databases">
        <title>Ant-infecting Ophiocordyceps genomes reveal a high diversity of potential behavioral manipulation genes and a possible major role for enterotoxins.</title>
        <authorList>
            <person name="De Bekker C."/>
            <person name="Evans H.C."/>
            <person name="Brachmann A."/>
            <person name="Hughes D.P."/>
        </authorList>
    </citation>
    <scope>NUCLEOTIDE SEQUENCE [LARGE SCALE GENOMIC DNA]</scope>
    <source>
        <strain evidence="4 5">Map16</strain>
    </source>
</reference>
<comment type="caution">
    <text evidence="4">The sequence shown here is derived from an EMBL/GenBank/DDBJ whole genome shotgun (WGS) entry which is preliminary data.</text>
</comment>
<dbReference type="GO" id="GO:0008270">
    <property type="term" value="F:zinc ion binding"/>
    <property type="evidence" value="ECO:0007669"/>
    <property type="project" value="UniProtKB-KW"/>
</dbReference>
<keyword evidence="1" id="KW-0862">Zinc</keyword>
<feature type="compositionally biased region" description="Acidic residues" evidence="2">
    <location>
        <begin position="207"/>
        <end position="219"/>
    </location>
</feature>
<dbReference type="GO" id="GO:0061630">
    <property type="term" value="F:ubiquitin protein ligase activity"/>
    <property type="evidence" value="ECO:0007669"/>
    <property type="project" value="TreeGrafter"/>
</dbReference>
<dbReference type="OrthoDB" id="21204at2759"/>
<proteinExistence type="predicted"/>
<evidence type="ECO:0000313" key="5">
    <source>
        <dbReference type="Proteomes" id="UP000226431"/>
    </source>
</evidence>
<dbReference type="EMBL" id="NJES01000030">
    <property type="protein sequence ID" value="PHH79937.1"/>
    <property type="molecule type" value="Genomic_DNA"/>
</dbReference>
<keyword evidence="1" id="KW-0863">Zinc-finger</keyword>
<dbReference type="SUPFAM" id="SSF57850">
    <property type="entry name" value="RING/U-box"/>
    <property type="match status" value="1"/>
</dbReference>
<feature type="region of interest" description="Disordered" evidence="2">
    <location>
        <begin position="201"/>
        <end position="227"/>
    </location>
</feature>
<dbReference type="Gene3D" id="3.30.40.10">
    <property type="entry name" value="Zinc/RING finger domain, C3HC4 (zinc finger)"/>
    <property type="match status" value="1"/>
</dbReference>
<dbReference type="GO" id="GO:0006511">
    <property type="term" value="P:ubiquitin-dependent protein catabolic process"/>
    <property type="evidence" value="ECO:0007669"/>
    <property type="project" value="TreeGrafter"/>
</dbReference>
<dbReference type="PANTHER" id="PTHR22765">
    <property type="entry name" value="RING FINGER AND PROTEASE ASSOCIATED DOMAIN-CONTAINING"/>
    <property type="match status" value="1"/>
</dbReference>
<protein>
    <recommendedName>
        <fullName evidence="3">RING-type domain-containing protein</fullName>
    </recommendedName>
</protein>
<feature type="domain" description="RING-type" evidence="3">
    <location>
        <begin position="140"/>
        <end position="183"/>
    </location>
</feature>
<dbReference type="Pfam" id="PF13639">
    <property type="entry name" value="zf-RING_2"/>
    <property type="match status" value="1"/>
</dbReference>
<dbReference type="Proteomes" id="UP000226431">
    <property type="component" value="Unassembled WGS sequence"/>
</dbReference>
<keyword evidence="5" id="KW-1185">Reference proteome</keyword>
<evidence type="ECO:0000259" key="3">
    <source>
        <dbReference type="PROSITE" id="PS50089"/>
    </source>
</evidence>
<keyword evidence="1" id="KW-0479">Metal-binding</keyword>
<dbReference type="AlphaFoldDB" id="A0A2C5ZFZ3"/>
<name>A0A2C5ZFZ3_9HYPO</name>
<dbReference type="InterPro" id="IPR001841">
    <property type="entry name" value="Znf_RING"/>
</dbReference>
<gene>
    <name evidence="4" type="ORF">CDD80_3389</name>
</gene>
<evidence type="ECO:0000256" key="2">
    <source>
        <dbReference type="SAM" id="MobiDB-lite"/>
    </source>
</evidence>
<evidence type="ECO:0000313" key="4">
    <source>
        <dbReference type="EMBL" id="PHH79937.1"/>
    </source>
</evidence>
<dbReference type="InterPro" id="IPR051826">
    <property type="entry name" value="E3_ubiquitin-ligase_domain"/>
</dbReference>
<accession>A0A2C5ZFZ3</accession>
<dbReference type="SMART" id="SM00184">
    <property type="entry name" value="RING"/>
    <property type="match status" value="1"/>
</dbReference>
<sequence>MELNDVILNTISPQLSREAVRCPSPREKIQQIRKSLHLNAVEEKRLARDKYEAIVRKKGRRNWTSWAMELEGAFMDCEYLNVAGYNDAKAREDFIKCLCASSVPWVASCGVSFSVTHEMTKEEDRASLEDREASPTEIQCVICLETVSEPCELRPCRHLTFHYPCIDRWLRSDGRRRSCPICKATVSSVAFGSEQNPQCREYFTGDSDSESEGEGEGESEDARRLRRQTAQDELVGLDVRRHVYRRMLYSMHVGSNRYSGYQSGEGLFAP</sequence>
<dbReference type="STRING" id="2004952.A0A2C5ZFZ3"/>